<sequence>MVKIDTKPPAELSPKELAYQVKLSNMFVRSSKQLSVFETRIIVLALAKINFEEEVSESQEIWLTLEDVKQMGGNSNNSYALIKKAANEAYERSIELTDFDDKPGWKKKFRIFQSCTFDEKKQMIGLRFSYDFLQHVSILRNFILFLPRELKGFSSSYSSSLYLRLMIQMKDKATGLPKNKWTETIKIDDLRWALGCEEGTYPLLMNFKRRVLDLSTKEINESPHTRFKISYENDNKTKIGRKVTALKFHMESKKGDLPESDFDYLFFGAGKSDKISKKKLVLTEAQLDMVSDWLSGNNGSRKLENSGLTVSQFYEYLRKNRLVPLNFDVNNPAVYKRWLIEKLSSPDFVEAISPFLKKLGFR</sequence>
<accession>A0A6I3S8B7</accession>
<name>A0A6I3S8B7_9BURK</name>
<dbReference type="RefSeq" id="WP_149879568.1">
    <property type="nucleotide sequence ID" value="NZ_WNCA01000029.1"/>
</dbReference>
<dbReference type="Gene3D" id="1.10.10.10">
    <property type="entry name" value="Winged helix-like DNA-binding domain superfamily/Winged helix DNA-binding domain"/>
    <property type="match status" value="2"/>
</dbReference>
<comment type="caution">
    <text evidence="3">The sequence shown here is derived from an EMBL/GenBank/DDBJ whole genome shotgun (WGS) entry which is preliminary data.</text>
</comment>
<dbReference type="EMBL" id="WNCL01000012">
    <property type="protein sequence ID" value="MTU43043.1"/>
    <property type="molecule type" value="Genomic_DNA"/>
</dbReference>
<gene>
    <name evidence="3" type="ORF">GMD42_05295</name>
</gene>
<dbReference type="Proteomes" id="UP000462362">
    <property type="component" value="Unassembled WGS sequence"/>
</dbReference>
<evidence type="ECO:0000313" key="3">
    <source>
        <dbReference type="EMBL" id="MTU43043.1"/>
    </source>
</evidence>
<dbReference type="InterPro" id="IPR036390">
    <property type="entry name" value="WH_DNA-bd_sf"/>
</dbReference>
<reference evidence="3 4" key="1">
    <citation type="journal article" date="2019" name="Nat. Med.">
        <title>A library of human gut bacterial isolates paired with longitudinal multiomics data enables mechanistic microbiome research.</title>
        <authorList>
            <person name="Poyet M."/>
            <person name="Groussin M."/>
            <person name="Gibbons S.M."/>
            <person name="Avila-Pacheco J."/>
            <person name="Jiang X."/>
            <person name="Kearney S.M."/>
            <person name="Perrotta A.R."/>
            <person name="Berdy B."/>
            <person name="Zhao S."/>
            <person name="Lieberman T.D."/>
            <person name="Swanson P.K."/>
            <person name="Smith M."/>
            <person name="Roesemann S."/>
            <person name="Alexander J.E."/>
            <person name="Rich S.A."/>
            <person name="Livny J."/>
            <person name="Vlamakis H."/>
            <person name="Clish C."/>
            <person name="Bullock K."/>
            <person name="Deik A."/>
            <person name="Scott J."/>
            <person name="Pierce K.A."/>
            <person name="Xavier R.J."/>
            <person name="Alm E.J."/>
        </authorList>
    </citation>
    <scope>NUCLEOTIDE SEQUENCE [LARGE SCALE GENOMIC DNA]</scope>
    <source>
        <strain evidence="3 4">BIOML-A2</strain>
    </source>
</reference>
<evidence type="ECO:0000313" key="4">
    <source>
        <dbReference type="Proteomes" id="UP000462362"/>
    </source>
</evidence>
<dbReference type="InterPro" id="IPR036388">
    <property type="entry name" value="WH-like_DNA-bd_sf"/>
</dbReference>
<dbReference type="Pfam" id="PF21205">
    <property type="entry name" value="Rep3_C"/>
    <property type="match status" value="1"/>
</dbReference>
<comment type="similarity">
    <text evidence="1">Belongs to the initiator RepB protein family.</text>
</comment>
<dbReference type="SUPFAM" id="SSF46785">
    <property type="entry name" value="Winged helix' DNA-binding domain"/>
    <property type="match status" value="2"/>
</dbReference>
<dbReference type="InterPro" id="IPR000525">
    <property type="entry name" value="Initiator_Rep_WH1"/>
</dbReference>
<evidence type="ECO:0000259" key="2">
    <source>
        <dbReference type="Pfam" id="PF01051"/>
    </source>
</evidence>
<evidence type="ECO:0000256" key="1">
    <source>
        <dbReference type="ARBA" id="ARBA00038283"/>
    </source>
</evidence>
<organism evidence="3 4">
    <name type="scientific">Parasutterella excrementihominis</name>
    <dbReference type="NCBI Taxonomy" id="487175"/>
    <lineage>
        <taxon>Bacteria</taxon>
        <taxon>Pseudomonadati</taxon>
        <taxon>Pseudomonadota</taxon>
        <taxon>Betaproteobacteria</taxon>
        <taxon>Burkholderiales</taxon>
        <taxon>Sutterellaceae</taxon>
        <taxon>Parasutterella</taxon>
    </lineage>
</organism>
<dbReference type="AlphaFoldDB" id="A0A6I3S8B7"/>
<dbReference type="GO" id="GO:0006270">
    <property type="term" value="P:DNA replication initiation"/>
    <property type="evidence" value="ECO:0007669"/>
    <property type="project" value="InterPro"/>
</dbReference>
<dbReference type="Pfam" id="PF01051">
    <property type="entry name" value="Rep3_N"/>
    <property type="match status" value="1"/>
</dbReference>
<feature type="domain" description="Initiator Rep protein WH1" evidence="2">
    <location>
        <begin position="21"/>
        <end position="165"/>
    </location>
</feature>
<protein>
    <submittedName>
        <fullName evidence="3">RepB family plasmid replication initiator protein</fullName>
    </submittedName>
</protein>
<proteinExistence type="inferred from homology"/>
<dbReference type="GO" id="GO:0003887">
    <property type="term" value="F:DNA-directed DNA polymerase activity"/>
    <property type="evidence" value="ECO:0007669"/>
    <property type="project" value="InterPro"/>
</dbReference>